<keyword evidence="11" id="KW-1185">Reference proteome</keyword>
<sequence length="345" mass="39563">MDKRSQKSHKCKKFSPTNANDHRKSTKVKNRGHLGMAASCYRHMSFKMALLFILIELLLIINLSHGAKSFYLHWNTTNPIFRIDNNDHVIDVNRGNLKFEYDLVHIICPYYEAGTNENETERYIIYNVSKVEYETCRITNPNPRIIAICDKPFTLTLVTISFRPFTPQPGGLEFKPGNDYYFISTSSKDDIHRRIGGRCTTNNTKVIFKVFGGEETQRTTVAPSVNEKPPPFNDWKHHEDSSDSTNSENDESNKINYNHDFGHGFHATQRPFFVNSNNNVNNNDNFNNISGSKPPKKTNEHDTRQNEVVKNEELTYNNATSRSNYALSAALSCLIIILMRNGRST</sequence>
<protein>
    <recommendedName>
        <fullName evidence="9">Ephrin RBD domain-containing protein</fullName>
    </recommendedName>
</protein>
<dbReference type="PROSITE" id="PS51551">
    <property type="entry name" value="EPHRIN_RBD_2"/>
    <property type="match status" value="1"/>
</dbReference>
<feature type="region of interest" description="Disordered" evidence="8">
    <location>
        <begin position="217"/>
        <end position="258"/>
    </location>
</feature>
<dbReference type="PANTHER" id="PTHR11304:SF29">
    <property type="entry name" value="EPHRIN"/>
    <property type="match status" value="1"/>
</dbReference>
<keyword evidence="3 7" id="KW-0472">Membrane</keyword>
<dbReference type="AlphaFoldDB" id="A0A9P0JGN7"/>
<keyword evidence="2" id="KW-0732">Signal</keyword>
<dbReference type="CDD" id="cd02675">
    <property type="entry name" value="Ephrin_ectodomain"/>
    <property type="match status" value="1"/>
</dbReference>
<dbReference type="OrthoDB" id="7782277at2759"/>
<dbReference type="EMBL" id="OU895880">
    <property type="protein sequence ID" value="CAH1735232.1"/>
    <property type="molecule type" value="Genomic_DNA"/>
</dbReference>
<evidence type="ECO:0000256" key="4">
    <source>
        <dbReference type="ARBA" id="ARBA00023157"/>
    </source>
</evidence>
<comment type="subcellular location">
    <subcellularLocation>
        <location evidence="1">Membrane</location>
    </subcellularLocation>
</comment>
<dbReference type="Gene3D" id="2.60.40.420">
    <property type="entry name" value="Cupredoxins - blue copper proteins"/>
    <property type="match status" value="1"/>
</dbReference>
<evidence type="ECO:0000256" key="2">
    <source>
        <dbReference type="ARBA" id="ARBA00022729"/>
    </source>
</evidence>
<comment type="similarity">
    <text evidence="6 7">Belongs to the ephrin family.</text>
</comment>
<reference evidence="10" key="1">
    <citation type="submission" date="2022-01" db="EMBL/GenBank/DDBJ databases">
        <authorList>
            <person name="King R."/>
        </authorList>
    </citation>
    <scope>NUCLEOTIDE SEQUENCE</scope>
</reference>
<keyword evidence="4" id="KW-1015">Disulfide bond</keyword>
<dbReference type="InterPro" id="IPR001799">
    <property type="entry name" value="Ephrin_RBD"/>
</dbReference>
<evidence type="ECO:0000256" key="1">
    <source>
        <dbReference type="ARBA" id="ARBA00004370"/>
    </source>
</evidence>
<dbReference type="SUPFAM" id="SSF49503">
    <property type="entry name" value="Cupredoxins"/>
    <property type="match status" value="1"/>
</dbReference>
<gene>
    <name evidence="10" type="ORF">CHIRRI_LOCUS14510</name>
</gene>
<feature type="region of interest" description="Disordered" evidence="8">
    <location>
        <begin position="1"/>
        <end position="29"/>
    </location>
</feature>
<dbReference type="InterPro" id="IPR008972">
    <property type="entry name" value="Cupredoxin"/>
</dbReference>
<evidence type="ECO:0000256" key="3">
    <source>
        <dbReference type="ARBA" id="ARBA00023136"/>
    </source>
</evidence>
<dbReference type="Pfam" id="PF00812">
    <property type="entry name" value="Ephrin"/>
    <property type="match status" value="1"/>
</dbReference>
<dbReference type="FunFam" id="2.60.40.420:FF:000054">
    <property type="entry name" value="Uncharacterized protein, isoform A"/>
    <property type="match status" value="1"/>
</dbReference>
<dbReference type="GO" id="GO:0005886">
    <property type="term" value="C:plasma membrane"/>
    <property type="evidence" value="ECO:0007669"/>
    <property type="project" value="TreeGrafter"/>
</dbReference>
<feature type="domain" description="Ephrin RBD" evidence="9">
    <location>
        <begin position="67"/>
        <end position="210"/>
    </location>
</feature>
<evidence type="ECO:0000256" key="5">
    <source>
        <dbReference type="ARBA" id="ARBA00023180"/>
    </source>
</evidence>
<evidence type="ECO:0000259" key="9">
    <source>
        <dbReference type="PROSITE" id="PS51551"/>
    </source>
</evidence>
<dbReference type="GO" id="GO:0007411">
    <property type="term" value="P:axon guidance"/>
    <property type="evidence" value="ECO:0007669"/>
    <property type="project" value="TreeGrafter"/>
</dbReference>
<comment type="caution">
    <text evidence="6">Lacks conserved residue(s) required for the propagation of feature annotation.</text>
</comment>
<proteinExistence type="inferred from homology"/>
<evidence type="ECO:0000313" key="10">
    <source>
        <dbReference type="EMBL" id="CAH1735232.1"/>
    </source>
</evidence>
<feature type="compositionally biased region" description="Basic residues" evidence="8">
    <location>
        <begin position="1"/>
        <end position="13"/>
    </location>
</feature>
<dbReference type="InterPro" id="IPR031328">
    <property type="entry name" value="Ephrin"/>
</dbReference>
<accession>A0A9P0JGN7</accession>
<dbReference type="PRINTS" id="PR01347">
    <property type="entry name" value="EPHRIN"/>
</dbReference>
<evidence type="ECO:0000256" key="7">
    <source>
        <dbReference type="RuleBase" id="RU004375"/>
    </source>
</evidence>
<dbReference type="GO" id="GO:0048013">
    <property type="term" value="P:ephrin receptor signaling pathway"/>
    <property type="evidence" value="ECO:0007669"/>
    <property type="project" value="TreeGrafter"/>
</dbReference>
<name>A0A9P0JGN7_9DIPT</name>
<feature type="region of interest" description="Disordered" evidence="8">
    <location>
        <begin position="284"/>
        <end position="305"/>
    </location>
</feature>
<organism evidence="10 11">
    <name type="scientific">Chironomus riparius</name>
    <dbReference type="NCBI Taxonomy" id="315576"/>
    <lineage>
        <taxon>Eukaryota</taxon>
        <taxon>Metazoa</taxon>
        <taxon>Ecdysozoa</taxon>
        <taxon>Arthropoda</taxon>
        <taxon>Hexapoda</taxon>
        <taxon>Insecta</taxon>
        <taxon>Pterygota</taxon>
        <taxon>Neoptera</taxon>
        <taxon>Endopterygota</taxon>
        <taxon>Diptera</taxon>
        <taxon>Nematocera</taxon>
        <taxon>Chironomoidea</taxon>
        <taxon>Chironomidae</taxon>
        <taxon>Chironominae</taxon>
        <taxon>Chironomus</taxon>
    </lineage>
</organism>
<evidence type="ECO:0000313" key="11">
    <source>
        <dbReference type="Proteomes" id="UP001153620"/>
    </source>
</evidence>
<reference evidence="10" key="2">
    <citation type="submission" date="2022-10" db="EMBL/GenBank/DDBJ databases">
        <authorList>
            <consortium name="ENA_rothamsted_submissions"/>
            <consortium name="culmorum"/>
            <person name="King R."/>
        </authorList>
    </citation>
    <scope>NUCLEOTIDE SEQUENCE</scope>
</reference>
<keyword evidence="5" id="KW-0325">Glycoprotein</keyword>
<dbReference type="PANTHER" id="PTHR11304">
    <property type="entry name" value="EPHRIN"/>
    <property type="match status" value="1"/>
</dbReference>
<dbReference type="Proteomes" id="UP001153620">
    <property type="component" value="Chromosome 4"/>
</dbReference>
<evidence type="ECO:0000256" key="8">
    <source>
        <dbReference type="SAM" id="MobiDB-lite"/>
    </source>
</evidence>
<dbReference type="GO" id="GO:0046875">
    <property type="term" value="F:ephrin receptor binding"/>
    <property type="evidence" value="ECO:0007669"/>
    <property type="project" value="TreeGrafter"/>
</dbReference>
<evidence type="ECO:0000256" key="6">
    <source>
        <dbReference type="PROSITE-ProRule" id="PRU00884"/>
    </source>
</evidence>